<evidence type="ECO:0000313" key="2">
    <source>
        <dbReference type="EMBL" id="QDT52884.1"/>
    </source>
</evidence>
<dbReference type="RefSeq" id="WP_145027612.1">
    <property type="nucleotide sequence ID" value="NZ_CP036271.1"/>
</dbReference>
<dbReference type="Pfam" id="PF18480">
    <property type="entry name" value="DUF5615"/>
    <property type="match status" value="1"/>
</dbReference>
<proteinExistence type="predicted"/>
<dbReference type="KEGG" id="ccos:Pan44_08970"/>
<name>A0A517S9T0_9PLAN</name>
<evidence type="ECO:0000313" key="3">
    <source>
        <dbReference type="Proteomes" id="UP000315700"/>
    </source>
</evidence>
<reference evidence="2 3" key="1">
    <citation type="submission" date="2019-02" db="EMBL/GenBank/DDBJ databases">
        <title>Deep-cultivation of Planctomycetes and their phenomic and genomic characterization uncovers novel biology.</title>
        <authorList>
            <person name="Wiegand S."/>
            <person name="Jogler M."/>
            <person name="Boedeker C."/>
            <person name="Pinto D."/>
            <person name="Vollmers J."/>
            <person name="Rivas-Marin E."/>
            <person name="Kohn T."/>
            <person name="Peeters S.H."/>
            <person name="Heuer A."/>
            <person name="Rast P."/>
            <person name="Oberbeckmann S."/>
            <person name="Bunk B."/>
            <person name="Jeske O."/>
            <person name="Meyerdierks A."/>
            <person name="Storesund J.E."/>
            <person name="Kallscheuer N."/>
            <person name="Luecker S."/>
            <person name="Lage O.M."/>
            <person name="Pohl T."/>
            <person name="Merkel B.J."/>
            <person name="Hornburger P."/>
            <person name="Mueller R.-W."/>
            <person name="Bruemmer F."/>
            <person name="Labrenz M."/>
            <person name="Spormann A.M."/>
            <person name="Op den Camp H."/>
            <person name="Overmann J."/>
            <person name="Amann R."/>
            <person name="Jetten M.S.M."/>
            <person name="Mascher T."/>
            <person name="Medema M.H."/>
            <person name="Devos D.P."/>
            <person name="Kaster A.-K."/>
            <person name="Ovreas L."/>
            <person name="Rohde M."/>
            <person name="Galperin M.Y."/>
            <person name="Jogler C."/>
        </authorList>
    </citation>
    <scope>NUCLEOTIDE SEQUENCE [LARGE SCALE GENOMIC DNA]</scope>
    <source>
        <strain evidence="2 3">Pan44</strain>
    </source>
</reference>
<feature type="domain" description="DUF5615" evidence="1">
    <location>
        <begin position="8"/>
        <end position="100"/>
    </location>
</feature>
<dbReference type="Proteomes" id="UP000315700">
    <property type="component" value="Chromosome"/>
</dbReference>
<dbReference type="OrthoDB" id="280265at2"/>
<organism evidence="2 3">
    <name type="scientific">Caulifigura coniformis</name>
    <dbReference type="NCBI Taxonomy" id="2527983"/>
    <lineage>
        <taxon>Bacteria</taxon>
        <taxon>Pseudomonadati</taxon>
        <taxon>Planctomycetota</taxon>
        <taxon>Planctomycetia</taxon>
        <taxon>Planctomycetales</taxon>
        <taxon>Planctomycetaceae</taxon>
        <taxon>Caulifigura</taxon>
    </lineage>
</organism>
<dbReference type="InterPro" id="IPR041049">
    <property type="entry name" value="DUF5615"/>
</dbReference>
<gene>
    <name evidence="2" type="ORF">Pan44_08970</name>
</gene>
<dbReference type="AlphaFoldDB" id="A0A517S9T0"/>
<keyword evidence="3" id="KW-1185">Reference proteome</keyword>
<protein>
    <recommendedName>
        <fullName evidence="1">DUF5615 domain-containing protein</fullName>
    </recommendedName>
</protein>
<dbReference type="EMBL" id="CP036271">
    <property type="protein sequence ID" value="QDT52884.1"/>
    <property type="molecule type" value="Genomic_DNA"/>
</dbReference>
<sequence length="116" mass="13020">MTSEPEIRYLLDEHIPHVVLAGLRRRNIDFTSINEMRLKGIEDTNVLALARELGRIVVTQDSDFLVEPLSVESHAGIVFVRAGMSISSVLDVLQLIHRACTPVEMHNHIEHASSLQ</sequence>
<evidence type="ECO:0000259" key="1">
    <source>
        <dbReference type="Pfam" id="PF18480"/>
    </source>
</evidence>
<dbReference type="InParanoid" id="A0A517S9T0"/>
<accession>A0A517S9T0</accession>